<keyword evidence="2" id="KW-1133">Transmembrane helix</keyword>
<gene>
    <name evidence="4" type="ORF">PHLCEN_2v382</name>
</gene>
<name>A0A2R6S657_9APHY</name>
<keyword evidence="2" id="KW-0472">Membrane</keyword>
<feature type="compositionally biased region" description="Polar residues" evidence="1">
    <location>
        <begin position="278"/>
        <end position="287"/>
    </location>
</feature>
<feature type="chain" id="PRO_5015314792" evidence="3">
    <location>
        <begin position="26"/>
        <end position="479"/>
    </location>
</feature>
<dbReference type="Proteomes" id="UP000186601">
    <property type="component" value="Unassembled WGS sequence"/>
</dbReference>
<dbReference type="AlphaFoldDB" id="A0A2R6S657"/>
<dbReference type="OrthoDB" id="2758521at2759"/>
<feature type="compositionally biased region" description="Polar residues" evidence="1">
    <location>
        <begin position="469"/>
        <end position="479"/>
    </location>
</feature>
<sequence length="479" mass="50538">MARQWAIPLFSLLAVISLHTPVSTALVNVTVDDAGTDPNTGSTFVYTPADRWNYGPDCSACTAKPDASLVLDSSWHDATYDPTLGASWNEIQTVSFPFEGSAIYVYGIIARSSDPSQGSADMLFFIDGDQVGSFAQTPSPGDPDNATFTYNALLYNTSSIPNGQHTFALQNGQGQQSSLVLFDYLIYSHDDAALPEPPPPQIPTTSTSTEISSTSAPPITSQTHVSPSPSPGPSSGPSSSEPSSVNTVQSLPPGVSPMPSAHSFTTTPSPTIGPAPSLNLSSSQDQGPPSSLSPSFSSSASTTPVSPADLSSSGNTTSKHTRIIIIACAIVGGVLIIIILASFSLYRRRANVRRRFLEVKPWVSISIPPSSTPELQVDQQTPVHTPLLANFQGRQSKYDDALETQVGYSARNDPSGVSEGSGSSYRPDSTSTLPLQQARVQDNFAMTDDSSDITPADGPPPYSPRHTIRSLSTSSSIHD</sequence>
<evidence type="ECO:0000313" key="5">
    <source>
        <dbReference type="Proteomes" id="UP000186601"/>
    </source>
</evidence>
<evidence type="ECO:0000256" key="3">
    <source>
        <dbReference type="SAM" id="SignalP"/>
    </source>
</evidence>
<dbReference type="STRING" id="98765.A0A2R6S657"/>
<reference evidence="4 5" key="1">
    <citation type="submission" date="2018-02" db="EMBL/GenBank/DDBJ databases">
        <title>Genome sequence of the basidiomycete white-rot fungus Phlebia centrifuga.</title>
        <authorList>
            <person name="Granchi Z."/>
            <person name="Peng M."/>
            <person name="de Vries R.P."/>
            <person name="Hilden K."/>
            <person name="Makela M.R."/>
            <person name="Grigoriev I."/>
            <person name="Riley R."/>
        </authorList>
    </citation>
    <scope>NUCLEOTIDE SEQUENCE [LARGE SCALE GENOMIC DNA]</scope>
    <source>
        <strain evidence="4 5">FBCC195</strain>
    </source>
</reference>
<keyword evidence="3" id="KW-0732">Signal</keyword>
<accession>A0A2R6S657</accession>
<feature type="region of interest" description="Disordered" evidence="1">
    <location>
        <begin position="192"/>
        <end position="316"/>
    </location>
</feature>
<feature type="compositionally biased region" description="Low complexity" evidence="1">
    <location>
        <begin position="235"/>
        <end position="244"/>
    </location>
</feature>
<dbReference type="EMBL" id="MLYV02000031">
    <property type="protein sequence ID" value="PSS37781.1"/>
    <property type="molecule type" value="Genomic_DNA"/>
</dbReference>
<proteinExistence type="predicted"/>
<evidence type="ECO:0000256" key="1">
    <source>
        <dbReference type="SAM" id="MobiDB-lite"/>
    </source>
</evidence>
<keyword evidence="5" id="KW-1185">Reference proteome</keyword>
<feature type="compositionally biased region" description="Low complexity" evidence="1">
    <location>
        <begin position="288"/>
        <end position="307"/>
    </location>
</feature>
<evidence type="ECO:0000313" key="4">
    <source>
        <dbReference type="EMBL" id="PSS37781.1"/>
    </source>
</evidence>
<feature type="transmembrane region" description="Helical" evidence="2">
    <location>
        <begin position="323"/>
        <end position="346"/>
    </location>
</feature>
<organism evidence="4 5">
    <name type="scientific">Hermanssonia centrifuga</name>
    <dbReference type="NCBI Taxonomy" id="98765"/>
    <lineage>
        <taxon>Eukaryota</taxon>
        <taxon>Fungi</taxon>
        <taxon>Dikarya</taxon>
        <taxon>Basidiomycota</taxon>
        <taxon>Agaricomycotina</taxon>
        <taxon>Agaricomycetes</taxon>
        <taxon>Polyporales</taxon>
        <taxon>Meruliaceae</taxon>
        <taxon>Hermanssonia</taxon>
    </lineage>
</organism>
<feature type="region of interest" description="Disordered" evidence="1">
    <location>
        <begin position="408"/>
        <end position="479"/>
    </location>
</feature>
<evidence type="ECO:0000256" key="2">
    <source>
        <dbReference type="SAM" id="Phobius"/>
    </source>
</evidence>
<dbReference type="Gene3D" id="2.60.120.260">
    <property type="entry name" value="Galactose-binding domain-like"/>
    <property type="match status" value="1"/>
</dbReference>
<feature type="compositionally biased region" description="Polar residues" evidence="1">
    <location>
        <begin position="418"/>
        <end position="440"/>
    </location>
</feature>
<feature type="signal peptide" evidence="3">
    <location>
        <begin position="1"/>
        <end position="25"/>
    </location>
</feature>
<comment type="caution">
    <text evidence="4">The sequence shown here is derived from an EMBL/GenBank/DDBJ whole genome shotgun (WGS) entry which is preliminary data.</text>
</comment>
<feature type="compositionally biased region" description="Low complexity" evidence="1">
    <location>
        <begin position="203"/>
        <end position="227"/>
    </location>
</feature>
<keyword evidence="2" id="KW-0812">Transmembrane</keyword>
<protein>
    <submittedName>
        <fullName evidence="4">Uncharacterized protein</fullName>
    </submittedName>
</protein>